<evidence type="ECO:0000256" key="2">
    <source>
        <dbReference type="SAM" id="SignalP"/>
    </source>
</evidence>
<accession>A0A078MC04</accession>
<evidence type="ECO:0008006" key="4">
    <source>
        <dbReference type="Google" id="ProtNLM"/>
    </source>
</evidence>
<dbReference type="Gene3D" id="3.30.1450.10">
    <property type="match status" value="1"/>
</dbReference>
<evidence type="ECO:0000313" key="3">
    <source>
        <dbReference type="EMBL" id="CEA03815.1"/>
    </source>
</evidence>
<feature type="chain" id="PRO_5038640875" description="Lipoprotein" evidence="2">
    <location>
        <begin position="17"/>
        <end position="111"/>
    </location>
</feature>
<dbReference type="HOGENOM" id="CLU_2144185_0_0_9"/>
<gene>
    <name evidence="3" type="ORF">BN1050_01695</name>
</gene>
<protein>
    <recommendedName>
        <fullName evidence="4">Lipoprotein</fullName>
    </recommendedName>
</protein>
<dbReference type="EMBL" id="LN483075">
    <property type="protein sequence ID" value="CEA03815.1"/>
    <property type="molecule type" value="Genomic_DNA"/>
</dbReference>
<dbReference type="InterPro" id="IPR037873">
    <property type="entry name" value="BamE-like"/>
</dbReference>
<dbReference type="PATRIC" id="fig|1461583.4.peg.1632"/>
<keyword evidence="1 2" id="KW-0732">Signal</keyword>
<name>A0A078MC04_9BACL</name>
<proteinExistence type="predicted"/>
<feature type="signal peptide" evidence="2">
    <location>
        <begin position="1"/>
        <end position="16"/>
    </location>
</feature>
<reference evidence="3" key="1">
    <citation type="submission" date="2014-07" db="EMBL/GenBank/DDBJ databases">
        <authorList>
            <person name="Urmite Genomes Urmite Genomes"/>
        </authorList>
    </citation>
    <scope>NUCLEOTIDE SEQUENCE</scope>
    <source>
        <strain evidence="3">13S34_air</strain>
    </source>
</reference>
<evidence type="ECO:0000256" key="1">
    <source>
        <dbReference type="ARBA" id="ARBA00022729"/>
    </source>
</evidence>
<sequence length="111" mass="12450">MKKIILGILISSSVLASGCGNELLAVESSNDYRWQRFMNDTEFDKVSNGMSYMDVVRTAGGAGKKQKSGTYLWHDELLITRGYEIQFKEDKVIDKKIVELHGAVTDEDDAE</sequence>
<organism evidence="3">
    <name type="scientific">Metalysinibacillus saudimassiliensis</name>
    <dbReference type="NCBI Taxonomy" id="1461583"/>
    <lineage>
        <taxon>Bacteria</taxon>
        <taxon>Bacillati</taxon>
        <taxon>Bacillota</taxon>
        <taxon>Bacilli</taxon>
        <taxon>Bacillales</taxon>
        <taxon>Caryophanaceae</taxon>
        <taxon>Metalysinibacillus</taxon>
    </lineage>
</organism>
<dbReference type="AlphaFoldDB" id="A0A078MC04"/>
<dbReference type="PROSITE" id="PS51257">
    <property type="entry name" value="PROKAR_LIPOPROTEIN"/>
    <property type="match status" value="1"/>
</dbReference>